<dbReference type="Proteomes" id="UP000247620">
    <property type="component" value="Unassembled WGS sequence"/>
</dbReference>
<proteinExistence type="predicted"/>
<dbReference type="AlphaFoldDB" id="A0A1H8Z637"/>
<evidence type="ECO:0000313" key="3">
    <source>
        <dbReference type="EMBL" id="MEE1880710.1"/>
    </source>
</evidence>
<dbReference type="InterPro" id="IPR005804">
    <property type="entry name" value="FA_desaturase_dom"/>
</dbReference>
<dbReference type="GO" id="GO:0016717">
    <property type="term" value="F:oxidoreductase activity, acting on paired donors, with oxidation of a pair of donors resulting in the reduction of molecular oxygen to two molecules of water"/>
    <property type="evidence" value="ECO:0007669"/>
    <property type="project" value="TreeGrafter"/>
</dbReference>
<keyword evidence="3" id="KW-0560">Oxidoreductase</keyword>
<sequence>MTKDQWLSVRKQIPDGAREPWTVMLWVADLLLLAVAWNLWLADSTALQLLGLALAGLATVQLYLIMHEATHGAASANRRFNDFIGHCNGWLIALPFLVRRRFHMAHHTWTAHPLNDPENRGMIERFSVMTKKQERTLEFVWKHWIPMIAANHFLLNWRAPFIAKAKGDSSPRILKEIRFARLYLAGYLAAAVLAWSLGHLLDLVLFYLITWVFLFFMVELLNLPHHAEAPLLARDADRLQFWEQDGVSHDCKSLPLWSRFVILNFNLHIVHHAFPSVPWYRLAKVQKLLGEHELGHAPSQTHEWEFAVKNRRRPLLQLMGHFFDQRG</sequence>
<evidence type="ECO:0000313" key="9">
    <source>
        <dbReference type="Proteomes" id="UP001329505"/>
    </source>
</evidence>
<dbReference type="GO" id="GO:0008610">
    <property type="term" value="P:lipid biosynthetic process"/>
    <property type="evidence" value="ECO:0007669"/>
    <property type="project" value="UniProtKB-ARBA"/>
</dbReference>
<dbReference type="EMBL" id="JAZDQQ010000008">
    <property type="protein sequence ID" value="MEE1880710.1"/>
    <property type="molecule type" value="Genomic_DNA"/>
</dbReference>
<keyword evidence="1" id="KW-1133">Transmembrane helix</keyword>
<feature type="transmembrane region" description="Helical" evidence="1">
    <location>
        <begin position="46"/>
        <end position="65"/>
    </location>
</feature>
<gene>
    <name evidence="4" type="ORF">DMX07_21590</name>
    <name evidence="6" type="ORF">K7K07_16880</name>
    <name evidence="5" type="ORF">SAMN05216230_10133</name>
    <name evidence="3" type="ORF">V0R55_11100</name>
</gene>
<keyword evidence="1" id="KW-0812">Transmembrane</keyword>
<dbReference type="Proteomes" id="UP001329505">
    <property type="component" value="Unassembled WGS sequence"/>
</dbReference>
<name>A0A1H8Z637_9PSED</name>
<dbReference type="Proteomes" id="UP001209279">
    <property type="component" value="Chromosome"/>
</dbReference>
<feature type="transmembrane region" description="Helical" evidence="1">
    <location>
        <begin position="179"/>
        <end position="198"/>
    </location>
</feature>
<evidence type="ECO:0000313" key="5">
    <source>
        <dbReference type="EMBL" id="SEP59919.1"/>
    </source>
</evidence>
<dbReference type="PANTHER" id="PTHR19353">
    <property type="entry name" value="FATTY ACID DESATURASE 2"/>
    <property type="match status" value="1"/>
</dbReference>
<feature type="domain" description="Fatty acid desaturase" evidence="2">
    <location>
        <begin position="48"/>
        <end position="291"/>
    </location>
</feature>
<dbReference type="InterPro" id="IPR012171">
    <property type="entry name" value="Fatty_acid_desaturase"/>
</dbReference>
<evidence type="ECO:0000313" key="8">
    <source>
        <dbReference type="Proteomes" id="UP000247620"/>
    </source>
</evidence>
<dbReference type="EC" id="1.14.19.-" evidence="3"/>
<dbReference type="GeneID" id="93677939"/>
<protein>
    <submittedName>
        <fullName evidence="5">Fatty acid desaturase</fullName>
        <ecNumber evidence="3">1.14.19.-</ecNumber>
    </submittedName>
</protein>
<evidence type="ECO:0000313" key="6">
    <source>
        <dbReference type="EMBL" id="UXZ43742.1"/>
    </source>
</evidence>
<dbReference type="EMBL" id="QJRO01000019">
    <property type="protein sequence ID" value="PYB76434.1"/>
    <property type="molecule type" value="Genomic_DNA"/>
</dbReference>
<dbReference type="EMBL" id="CP083803">
    <property type="protein sequence ID" value="UXZ43742.1"/>
    <property type="molecule type" value="Genomic_DNA"/>
</dbReference>
<feature type="transmembrane region" description="Helical" evidence="1">
    <location>
        <begin position="21"/>
        <end position="40"/>
    </location>
</feature>
<dbReference type="Proteomes" id="UP000199221">
    <property type="component" value="Unassembled WGS sequence"/>
</dbReference>
<dbReference type="PANTHER" id="PTHR19353:SF19">
    <property type="entry name" value="DELTA(5) FATTY ACID DESATURASE C-RELATED"/>
    <property type="match status" value="1"/>
</dbReference>
<feature type="transmembrane region" description="Helical" evidence="1">
    <location>
        <begin position="204"/>
        <end position="223"/>
    </location>
</feature>
<keyword evidence="1" id="KW-0472">Membrane</keyword>
<accession>A0A1H8Z637</accession>
<reference evidence="5 7" key="1">
    <citation type="submission" date="2016-10" db="EMBL/GenBank/DDBJ databases">
        <authorList>
            <person name="de Groot N.N."/>
        </authorList>
    </citation>
    <scope>NUCLEOTIDE SEQUENCE [LARGE SCALE GENOMIC DNA]</scope>
    <source>
        <strain evidence="5 7">LMG 27941</strain>
    </source>
</reference>
<organism evidence="5 7">
    <name type="scientific">Pseudomonas soli</name>
    <dbReference type="NCBI Taxonomy" id="1306993"/>
    <lineage>
        <taxon>Bacteria</taxon>
        <taxon>Pseudomonadati</taxon>
        <taxon>Pseudomonadota</taxon>
        <taxon>Gammaproteobacteria</taxon>
        <taxon>Pseudomonadales</taxon>
        <taxon>Pseudomonadaceae</taxon>
        <taxon>Pseudomonas</taxon>
    </lineage>
</organism>
<evidence type="ECO:0000313" key="7">
    <source>
        <dbReference type="Proteomes" id="UP000199221"/>
    </source>
</evidence>
<dbReference type="Pfam" id="PF00487">
    <property type="entry name" value="FA_desaturase"/>
    <property type="match status" value="1"/>
</dbReference>
<dbReference type="RefSeq" id="WP_094009906.1">
    <property type="nucleotide sequence ID" value="NZ_CATKPM010000055.1"/>
</dbReference>
<reference evidence="6" key="3">
    <citation type="submission" date="2021-08" db="EMBL/GenBank/DDBJ databases">
        <authorList>
            <person name="Yaryura P.M."/>
            <person name="Bianco M.I."/>
            <person name="Morais C."/>
            <person name="Setubal J.C."/>
        </authorList>
    </citation>
    <scope>NUCLEOTIDE SEQUENCE</scope>
    <source>
        <strain evidence="6">AP1</strain>
    </source>
</reference>
<keyword evidence="9" id="KW-1185">Reference proteome</keyword>
<reference evidence="3 9" key="4">
    <citation type="submission" date="2024-01" db="EMBL/GenBank/DDBJ databases">
        <title>Unpublished Manusciprt.</title>
        <authorList>
            <person name="Duman M."/>
            <person name="Valdes E.G."/>
            <person name="Ajmi N."/>
            <person name="Altun S."/>
            <person name="Saticioglu I.B."/>
        </authorList>
    </citation>
    <scope>NUCLEOTIDE SEQUENCE [LARGE SCALE GENOMIC DNA]</scope>
    <source>
        <strain evidence="3 9">139P</strain>
    </source>
</reference>
<reference evidence="4 8" key="2">
    <citation type="submission" date="2018-06" db="EMBL/GenBank/DDBJ databases">
        <title>Pseudomonas diversity within urban Lake Michigan freshwaters.</title>
        <authorList>
            <person name="Batrich M."/>
            <person name="Hatzopoulos T."/>
            <person name="Putonti C."/>
        </authorList>
    </citation>
    <scope>NUCLEOTIDE SEQUENCE [LARGE SCALE GENOMIC DNA]</scope>
    <source>
        <strain evidence="4 8">LBp-160603</strain>
    </source>
</reference>
<dbReference type="EMBL" id="FOEQ01000001">
    <property type="protein sequence ID" value="SEP59919.1"/>
    <property type="molecule type" value="Genomic_DNA"/>
</dbReference>
<dbReference type="GO" id="GO:0016020">
    <property type="term" value="C:membrane"/>
    <property type="evidence" value="ECO:0007669"/>
    <property type="project" value="TreeGrafter"/>
</dbReference>
<evidence type="ECO:0000313" key="4">
    <source>
        <dbReference type="EMBL" id="PYB76434.1"/>
    </source>
</evidence>
<evidence type="ECO:0000256" key="1">
    <source>
        <dbReference type="SAM" id="Phobius"/>
    </source>
</evidence>
<evidence type="ECO:0000259" key="2">
    <source>
        <dbReference type="Pfam" id="PF00487"/>
    </source>
</evidence>